<evidence type="ECO:0000313" key="3">
    <source>
        <dbReference type="Proteomes" id="UP000594638"/>
    </source>
</evidence>
<dbReference type="Gramene" id="OE9A054565T1">
    <property type="protein sequence ID" value="OE9A054565C1"/>
    <property type="gene ID" value="OE9A054565"/>
</dbReference>
<sequence length="82" mass="9554">MHPFVQCWPLEVDGYVYNAHEEPKILMTGKWNEFMSYQHCDLEGEPMPGTELKEATGAAKRRKENPRSQGRSVYTEMVCFNK</sequence>
<proteinExistence type="predicted"/>
<dbReference type="AlphaFoldDB" id="A0A8S0V3B3"/>
<protein>
    <submittedName>
        <fullName evidence="2">Uncharacterized protein</fullName>
    </submittedName>
</protein>
<dbReference type="OrthoDB" id="1728562at2759"/>
<evidence type="ECO:0000256" key="1">
    <source>
        <dbReference type="SAM" id="MobiDB-lite"/>
    </source>
</evidence>
<accession>A0A8S0V3B3</accession>
<gene>
    <name evidence="2" type="ORF">OLEA9_A054565</name>
</gene>
<dbReference type="EMBL" id="CACTIH010009107">
    <property type="protein sequence ID" value="CAA3024410.1"/>
    <property type="molecule type" value="Genomic_DNA"/>
</dbReference>
<organism evidence="2 3">
    <name type="scientific">Olea europaea subsp. europaea</name>
    <dbReference type="NCBI Taxonomy" id="158383"/>
    <lineage>
        <taxon>Eukaryota</taxon>
        <taxon>Viridiplantae</taxon>
        <taxon>Streptophyta</taxon>
        <taxon>Embryophyta</taxon>
        <taxon>Tracheophyta</taxon>
        <taxon>Spermatophyta</taxon>
        <taxon>Magnoliopsida</taxon>
        <taxon>eudicotyledons</taxon>
        <taxon>Gunneridae</taxon>
        <taxon>Pentapetalae</taxon>
        <taxon>asterids</taxon>
        <taxon>lamiids</taxon>
        <taxon>Lamiales</taxon>
        <taxon>Oleaceae</taxon>
        <taxon>Oleeae</taxon>
        <taxon>Olea</taxon>
    </lineage>
</organism>
<name>A0A8S0V3B3_OLEEU</name>
<dbReference type="Proteomes" id="UP000594638">
    <property type="component" value="Unassembled WGS sequence"/>
</dbReference>
<keyword evidence="3" id="KW-1185">Reference proteome</keyword>
<comment type="caution">
    <text evidence="2">The sequence shown here is derived from an EMBL/GenBank/DDBJ whole genome shotgun (WGS) entry which is preliminary data.</text>
</comment>
<evidence type="ECO:0000313" key="2">
    <source>
        <dbReference type="EMBL" id="CAA3024410.1"/>
    </source>
</evidence>
<feature type="region of interest" description="Disordered" evidence="1">
    <location>
        <begin position="45"/>
        <end position="70"/>
    </location>
</feature>
<reference evidence="2 3" key="1">
    <citation type="submission" date="2019-12" db="EMBL/GenBank/DDBJ databases">
        <authorList>
            <person name="Alioto T."/>
            <person name="Alioto T."/>
            <person name="Gomez Garrido J."/>
        </authorList>
    </citation>
    <scope>NUCLEOTIDE SEQUENCE [LARGE SCALE GENOMIC DNA]</scope>
</reference>